<comment type="similarity">
    <text evidence="2 10">Belongs to the thiolase-like superfamily. FabH family.</text>
</comment>
<dbReference type="PANTHER" id="PTHR43091">
    <property type="entry name" value="3-OXOACYL-[ACYL-CARRIER-PROTEIN] SYNTHASE"/>
    <property type="match status" value="1"/>
</dbReference>
<dbReference type="InterPro" id="IPR016039">
    <property type="entry name" value="Thiolase-like"/>
</dbReference>
<dbReference type="EC" id="2.3.1.180" evidence="3 10"/>
<dbReference type="Pfam" id="PF08541">
    <property type="entry name" value="ACP_syn_III_C"/>
    <property type="match status" value="1"/>
</dbReference>
<comment type="subcellular location">
    <subcellularLocation>
        <location evidence="10">Cytoplasm</location>
    </subcellularLocation>
</comment>
<evidence type="ECO:0000256" key="4">
    <source>
        <dbReference type="ARBA" id="ARBA00022516"/>
    </source>
</evidence>
<comment type="function">
    <text evidence="10">Catalyzes the condensation reaction of fatty acid synthesis by the addition to an acyl acceptor of two carbons from malonyl-ACP. Catalyzes the first condensation reaction which initiates fatty acid synthesis and may therefore play a role in governing the total rate of fatty acid production. Possesses both acetoacetyl-ACP synthase and acetyl transacylase activities. Its substrate specificity determines the biosynthesis of branched-chain and/or straight-chain of fatty acids.</text>
</comment>
<gene>
    <name evidence="10" type="primary">fabH</name>
    <name evidence="13" type="ORF">CLG94_09885</name>
</gene>
<evidence type="ECO:0000256" key="8">
    <source>
        <dbReference type="ARBA" id="ARBA00023160"/>
    </source>
</evidence>
<evidence type="ECO:0000256" key="2">
    <source>
        <dbReference type="ARBA" id="ARBA00008642"/>
    </source>
</evidence>
<reference evidence="14" key="2">
    <citation type="journal article" date="2018" name="Environ. Microbiol.">
        <title>Bloom of a denitrifying methanotroph, 'Candidatus Methylomirabilis limnetica', in a deep stratified lake.</title>
        <authorList>
            <person name="Graf J.S."/>
            <person name="Mayr M.J."/>
            <person name="Marchant H.K."/>
            <person name="Tienken D."/>
            <person name="Hach P.F."/>
            <person name="Brand A."/>
            <person name="Schubert C.J."/>
            <person name="Kuypers M.M."/>
            <person name="Milucka J."/>
        </authorList>
    </citation>
    <scope>NUCLEOTIDE SEQUENCE [LARGE SCALE GENOMIC DNA]</scope>
    <source>
        <strain evidence="14">Zug</strain>
    </source>
</reference>
<dbReference type="PANTHER" id="PTHR43091:SF1">
    <property type="entry name" value="BETA-KETOACYL-[ACYL-CARRIER-PROTEIN] SYNTHASE III, CHLOROPLASTIC"/>
    <property type="match status" value="1"/>
</dbReference>
<evidence type="ECO:0000256" key="3">
    <source>
        <dbReference type="ARBA" id="ARBA00012333"/>
    </source>
</evidence>
<dbReference type="GO" id="GO:0005737">
    <property type="term" value="C:cytoplasm"/>
    <property type="evidence" value="ECO:0007669"/>
    <property type="project" value="UniProtKB-SubCell"/>
</dbReference>
<evidence type="ECO:0000313" key="13">
    <source>
        <dbReference type="EMBL" id="PTL35369.1"/>
    </source>
</evidence>
<sequence>MYGSRIAGIGAFVPDRVLTNADLEQMVSTSDEWIVTRTGISERRIASDDQATSDLAEVAARRALESASVDPNDLDLILVNTVTPDMFFPSTACVLQERLGASRAAAFDLMAACSGFIYGLSVADAYLRAGLMRNILVIGADTLSKVVDWSDRGTCILFGDGAGAALVQRTTADSSILSTHLYSDGSKGKQLFIPGGGSRQPASQKVIDEKLVTIRMPNGNEVFKTAVRSMEDAAMAALKANGVEVSDIDLFISHQANARIIYAVAERLDLPRERIFMNIDRYGNTSAASIPIAIDEAVRVGRLKRGDLLLLTAFGGGVTWGSALIRW</sequence>
<dbReference type="Gene3D" id="3.40.47.10">
    <property type="match status" value="1"/>
</dbReference>
<keyword evidence="7 10" id="KW-0443">Lipid metabolism</keyword>
<dbReference type="GO" id="GO:0033818">
    <property type="term" value="F:beta-ketoacyl-acyl-carrier-protein synthase III activity"/>
    <property type="evidence" value="ECO:0007669"/>
    <property type="project" value="UniProtKB-UniRule"/>
</dbReference>
<evidence type="ECO:0000259" key="11">
    <source>
        <dbReference type="Pfam" id="PF08541"/>
    </source>
</evidence>
<feature type="domain" description="Beta-ketoacyl-[acyl-carrier-protein] synthase III C-terminal" evidence="11">
    <location>
        <begin position="238"/>
        <end position="327"/>
    </location>
</feature>
<proteinExistence type="inferred from homology"/>
<comment type="pathway">
    <text evidence="1 10">Lipid metabolism; fatty acid biosynthesis.</text>
</comment>
<evidence type="ECO:0000256" key="5">
    <source>
        <dbReference type="ARBA" id="ARBA00022679"/>
    </source>
</evidence>
<dbReference type="Proteomes" id="UP000241436">
    <property type="component" value="Unassembled WGS sequence"/>
</dbReference>
<feature type="active site" evidence="10">
    <location>
        <position position="284"/>
    </location>
</feature>
<feature type="domain" description="Beta-ketoacyl-[acyl-carrier-protein] synthase III N-terminal" evidence="12">
    <location>
        <begin position="107"/>
        <end position="185"/>
    </location>
</feature>
<dbReference type="CDD" id="cd00830">
    <property type="entry name" value="KAS_III"/>
    <property type="match status" value="1"/>
</dbReference>
<keyword evidence="14" id="KW-1185">Reference proteome</keyword>
<evidence type="ECO:0000256" key="7">
    <source>
        <dbReference type="ARBA" id="ARBA00023098"/>
    </source>
</evidence>
<comment type="subunit">
    <text evidence="10">Homodimer.</text>
</comment>
<dbReference type="OrthoDB" id="9815506at2"/>
<evidence type="ECO:0000256" key="1">
    <source>
        <dbReference type="ARBA" id="ARBA00005194"/>
    </source>
</evidence>
<feature type="region of interest" description="ACP-binding" evidence="10">
    <location>
        <begin position="255"/>
        <end position="259"/>
    </location>
</feature>
<dbReference type="HAMAP" id="MF_01815">
    <property type="entry name" value="FabH"/>
    <property type="match status" value="1"/>
</dbReference>
<dbReference type="NCBIfam" id="NF006829">
    <property type="entry name" value="PRK09352.1"/>
    <property type="match status" value="1"/>
</dbReference>
<keyword evidence="6 10" id="KW-0276">Fatty acid metabolism</keyword>
<comment type="caution">
    <text evidence="13">The sequence shown here is derived from an EMBL/GenBank/DDBJ whole genome shotgun (WGS) entry which is preliminary data.</text>
</comment>
<dbReference type="InterPro" id="IPR013747">
    <property type="entry name" value="ACP_syn_III_C"/>
</dbReference>
<dbReference type="AlphaFoldDB" id="A0A2T4TW80"/>
<evidence type="ECO:0000256" key="6">
    <source>
        <dbReference type="ARBA" id="ARBA00022832"/>
    </source>
</evidence>
<keyword evidence="8 10" id="KW-0275">Fatty acid biosynthesis</keyword>
<dbReference type="RefSeq" id="WP_107563133.1">
    <property type="nucleotide sequence ID" value="NZ_NVQC01000024.1"/>
</dbReference>
<accession>A0A2T4TW80</accession>
<keyword evidence="4 10" id="KW-0444">Lipid biosynthesis</keyword>
<evidence type="ECO:0000313" key="14">
    <source>
        <dbReference type="Proteomes" id="UP000241436"/>
    </source>
</evidence>
<comment type="catalytic activity">
    <reaction evidence="9">
        <text>malonyl-[ACP] + acetyl-CoA + H(+) = 3-oxobutanoyl-[ACP] + CO2 + CoA</text>
        <dbReference type="Rhea" id="RHEA:12080"/>
        <dbReference type="Rhea" id="RHEA-COMP:9623"/>
        <dbReference type="Rhea" id="RHEA-COMP:9625"/>
        <dbReference type="ChEBI" id="CHEBI:15378"/>
        <dbReference type="ChEBI" id="CHEBI:16526"/>
        <dbReference type="ChEBI" id="CHEBI:57287"/>
        <dbReference type="ChEBI" id="CHEBI:57288"/>
        <dbReference type="ChEBI" id="CHEBI:78449"/>
        <dbReference type="ChEBI" id="CHEBI:78450"/>
        <dbReference type="EC" id="2.3.1.180"/>
    </reaction>
    <physiologicalReaction direction="left-to-right" evidence="9">
        <dbReference type="Rhea" id="RHEA:12081"/>
    </physiologicalReaction>
</comment>
<feature type="active site" evidence="10">
    <location>
        <position position="113"/>
    </location>
</feature>
<dbReference type="InterPro" id="IPR013751">
    <property type="entry name" value="ACP_syn_III_N"/>
</dbReference>
<dbReference type="Pfam" id="PF08545">
    <property type="entry name" value="ACP_syn_III"/>
    <property type="match status" value="1"/>
</dbReference>
<dbReference type="GO" id="GO:0006633">
    <property type="term" value="P:fatty acid biosynthetic process"/>
    <property type="evidence" value="ECO:0007669"/>
    <property type="project" value="UniProtKB-UniRule"/>
</dbReference>
<reference evidence="13 14" key="1">
    <citation type="submission" date="2017-09" db="EMBL/GenBank/DDBJ databases">
        <title>Bloom of a denitrifying methanotroph, Candidatus Methylomirabilis limnetica, in a deep stratified lake.</title>
        <authorList>
            <person name="Graf J.S."/>
            <person name="Marchant H.K."/>
            <person name="Tienken D."/>
            <person name="Hach P.F."/>
            <person name="Brand A."/>
            <person name="Schubert C.J."/>
            <person name="Kuypers M.M."/>
            <person name="Milucka J."/>
        </authorList>
    </citation>
    <scope>NUCLEOTIDE SEQUENCE [LARGE SCALE GENOMIC DNA]</scope>
    <source>
        <strain evidence="13 14">Zug</strain>
    </source>
</reference>
<feature type="active site" evidence="10">
    <location>
        <position position="254"/>
    </location>
</feature>
<dbReference type="SUPFAM" id="SSF53901">
    <property type="entry name" value="Thiolase-like"/>
    <property type="match status" value="1"/>
</dbReference>
<evidence type="ECO:0000256" key="9">
    <source>
        <dbReference type="ARBA" id="ARBA00051096"/>
    </source>
</evidence>
<evidence type="ECO:0000256" key="10">
    <source>
        <dbReference type="HAMAP-Rule" id="MF_01815"/>
    </source>
</evidence>
<dbReference type="EMBL" id="NVQC01000024">
    <property type="protein sequence ID" value="PTL35369.1"/>
    <property type="molecule type" value="Genomic_DNA"/>
</dbReference>
<keyword evidence="10" id="KW-0511">Multifunctional enzyme</keyword>
<dbReference type="InterPro" id="IPR004655">
    <property type="entry name" value="FabH"/>
</dbReference>
<organism evidence="13 14">
    <name type="scientific">Candidatus Methylomirabilis limnetica</name>
    <dbReference type="NCBI Taxonomy" id="2033718"/>
    <lineage>
        <taxon>Bacteria</taxon>
        <taxon>Candidatus Methylomirabilota</taxon>
        <taxon>Candidatus Methylomirabilia</taxon>
        <taxon>Candidatus Methylomirabilales</taxon>
        <taxon>Candidatus Methylomirabilaceae</taxon>
        <taxon>Candidatus Methylomirabilis</taxon>
    </lineage>
</organism>
<comment type="domain">
    <text evidence="10">The last Arg residue of the ACP-binding site is essential for the weak association between ACP/AcpP and FabH.</text>
</comment>
<keyword evidence="10" id="KW-0963">Cytoplasm</keyword>
<dbReference type="GO" id="GO:0004315">
    <property type="term" value="F:3-oxoacyl-[acyl-carrier-protein] synthase activity"/>
    <property type="evidence" value="ECO:0007669"/>
    <property type="project" value="InterPro"/>
</dbReference>
<evidence type="ECO:0000259" key="12">
    <source>
        <dbReference type="Pfam" id="PF08545"/>
    </source>
</evidence>
<protein>
    <recommendedName>
        <fullName evidence="3 10">Beta-ketoacyl-[acyl-carrier-protein] synthase III</fullName>
        <shortName evidence="10">Beta-ketoacyl-ACP synthase III</shortName>
        <shortName evidence="10">KAS III</shortName>
        <ecNumber evidence="3 10">2.3.1.180</ecNumber>
    </recommendedName>
    <alternativeName>
        <fullName evidence="10">3-oxoacyl-[acyl-carrier-protein] synthase 3</fullName>
    </alternativeName>
    <alternativeName>
        <fullName evidence="10">3-oxoacyl-[acyl-carrier-protein] synthase III</fullName>
    </alternativeName>
</protein>
<keyword evidence="10" id="KW-0012">Acyltransferase</keyword>
<dbReference type="FunFam" id="3.40.47.10:FF:000004">
    <property type="entry name" value="3-oxoacyl-[acyl-carrier-protein] synthase 3"/>
    <property type="match status" value="1"/>
</dbReference>
<name>A0A2T4TW80_9BACT</name>
<keyword evidence="5 10" id="KW-0808">Transferase</keyword>
<dbReference type="UniPathway" id="UPA00094"/>
<dbReference type="NCBIfam" id="TIGR00747">
    <property type="entry name" value="fabH"/>
    <property type="match status" value="1"/>
</dbReference>